<feature type="region of interest" description="Disordered" evidence="1">
    <location>
        <begin position="837"/>
        <end position="871"/>
    </location>
</feature>
<dbReference type="CDD" id="cd00136">
    <property type="entry name" value="PDZ_canonical"/>
    <property type="match status" value="1"/>
</dbReference>
<keyword evidence="4" id="KW-1185">Reference proteome</keyword>
<feature type="region of interest" description="Disordered" evidence="1">
    <location>
        <begin position="633"/>
        <end position="664"/>
    </location>
</feature>
<feature type="compositionally biased region" description="Polar residues" evidence="1">
    <location>
        <begin position="1040"/>
        <end position="1051"/>
    </location>
</feature>
<dbReference type="Gene3D" id="2.30.42.10">
    <property type="match status" value="3"/>
</dbReference>
<feature type="region of interest" description="Disordered" evidence="1">
    <location>
        <begin position="1091"/>
        <end position="1125"/>
    </location>
</feature>
<feature type="domain" description="PDZ" evidence="2">
    <location>
        <begin position="1251"/>
        <end position="1334"/>
    </location>
</feature>
<feature type="compositionally biased region" description="Basic and acidic residues" evidence="1">
    <location>
        <begin position="1009"/>
        <end position="1019"/>
    </location>
</feature>
<evidence type="ECO:0000256" key="1">
    <source>
        <dbReference type="SAM" id="MobiDB-lite"/>
    </source>
</evidence>
<feature type="region of interest" description="Disordered" evidence="1">
    <location>
        <begin position="285"/>
        <end position="305"/>
    </location>
</feature>
<feature type="compositionally biased region" description="Polar residues" evidence="1">
    <location>
        <begin position="554"/>
        <end position="568"/>
    </location>
</feature>
<feature type="region of interest" description="Disordered" evidence="1">
    <location>
        <begin position="1626"/>
        <end position="1649"/>
    </location>
</feature>
<feature type="domain" description="PDZ" evidence="2">
    <location>
        <begin position="1130"/>
        <end position="1211"/>
    </location>
</feature>
<sequence>MKNAHPLVTAAPPPPPPPSSSSSSSCLVDRDSSSSSEPAEPIIRLRLDKPLHWEWELTTSADALPVIQLLDKDGRLLVETSGRTAQRARGSFREGLRTREEFPTTAAAAAASSSFSSTSTPSTVVLPAPGNRNADGFSTKFGAVRFGYEPRKSKSDVTVKERRRKRSNRHSCGGSEREGEERASSGKRYSVGDYLRRQIIDDLTNECHARRSPEELARERCRKVKRYLRSRSETLPRLVHVEEEEPDRNTRPSVDTSVEDRIRSERIKDGLTRLREAIREKNVRGERGDALDGTSDPIPDDANFGNCERRIGNDELERVRSFLRRKIQERMQLERCNVPPIWPKGVGIQKRYSDCRRPEDPRGYRTRKVRSETSIVRFDPGILEKDRQKGSGRQVERERCPRAGRSRSKDSFGQKACRRSRSETIHEAAETSATNRSGRQWAETRDTAEKRKLYRKTRSDVLLGQMAAGLDSVDESWREYKERKKHERLRRESETTREVKEEDFMSKPRWKDLRTAVCSVAGNCRVCQNLQNCVNVSSKKNQREPEDSCVSGGENDTVNERPSTSLQENYLVVDRKPNAANVRESSHDANDSSNVNSPDCGYSTIAKRTFNDYKELYARSNVKKSDTFKIVDGSEELPSLEEDTQERSEDSNHDGGSVDRFGGVLTNKSNEDIARDYFSRVYELLKRRQEEARKMAEKQEMGGCDDSSSSNCTEKVQRRRLRRKKKERDTQGEEVVTVPPASGGQDSWKVQRLSSLSVESPSSNCRKGCGRGHNQLQQPAGKRTRPAPPAPALSCKASAKDVVGQYLDWPNNENTPGNGVNAAEGTAEGTAEAQLVADDRPDDMGSNLSRHNGKGLTGRRTQSSGNLCEPKGKLNSMGKILVPCSSAQRERYKFCGSLPNHLDDKDVLDDDPKENNNVMTDTITGNLGGTLPHKKRSLGVHFSDGGPTGTLDLVKHRSQDSLDENDPWRYQQSDLDLVRFRHGNFDSVRRNRSAETTSDSTRRYTRGTSMEDRCHRNSDLDLVGTLPKRKQDGRNGGKPSDTNSSSTTSQPCVPDPAENDLLMQIVHKPDCELVRHRQQLSKCIDLKLSKLAGGEPQDQGYASERSPEDEHPPSLPGQPFPNITPESTFRVTLQKSSRGLGLSVSGGGTAGPVRVKRLFPQQPAALSNKLQPGDILLAANGIPLTGLTNYEALEVLRTTPSTVELVVCRLPGDTSVTPPGAPPPPPARREPPPPLRILNPLPPLQIEPCGEFDIEMTKVGGSLGFTLRKADSSALGHYVRALVREPALSDGRIRPGDKIVAVDGAPLSPMSHEEAVQLLRQCGPTVRLRLYRDLAQTPVSALSPTEPDHPLRPPRTSLRQEAVDMLCDLAVRKLSPGTSSGSSCKQPSGASCNSPRRLRRLATRTPTADNDQETLEKHPSVYTTSTASQAETSDSDQCSIRTQITNSQPNTPATDIIDPPPLYDVCDSSDSTRTPAPRPSFLDLSAPQGKPRFQFCNLDSDLEFPGGRDAIIVEDELRSTGTEADYERIEPSALSSDSHDNDLPSEPASMPPLLSSTSSTSTAAFSYKNPAYQSANPACGAGIDTAAKNKATHSSDQDIPGKILGAEDPGGSKGLLKWKGVMFAPDDGIDKTENEEKPGKNTTDSAVPNKDLEQATEVFMVELTRGWNSRLGFSLQPEGNRTVISVVHPDSVAAKDGRLKQGDVLMMVNDESVEHMTTADIIDLLRKIRGSIGITVMRRSKRENVT</sequence>
<feature type="compositionally biased region" description="Basic and acidic residues" evidence="1">
    <location>
        <begin position="645"/>
        <end position="657"/>
    </location>
</feature>
<feature type="compositionally biased region" description="Low complexity" evidence="1">
    <location>
        <begin position="754"/>
        <end position="763"/>
    </location>
</feature>
<gene>
    <name evidence="3" type="ORF">QLX08_008024</name>
</gene>
<evidence type="ECO:0000313" key="3">
    <source>
        <dbReference type="EMBL" id="KAK9298772.1"/>
    </source>
</evidence>
<feature type="region of interest" description="Disordered" evidence="1">
    <location>
        <begin position="537"/>
        <end position="568"/>
    </location>
</feature>
<feature type="region of interest" description="Disordered" evidence="1">
    <location>
        <begin position="990"/>
        <end position="1056"/>
    </location>
</feature>
<feature type="compositionally biased region" description="Polar residues" evidence="1">
    <location>
        <begin position="1421"/>
        <end position="1453"/>
    </location>
</feature>
<dbReference type="InterPro" id="IPR001478">
    <property type="entry name" value="PDZ"/>
</dbReference>
<feature type="region of interest" description="Disordered" evidence="1">
    <location>
        <begin position="1376"/>
        <end position="1487"/>
    </location>
</feature>
<feature type="domain" description="PDZ" evidence="2">
    <location>
        <begin position="1660"/>
        <end position="1740"/>
    </location>
</feature>
<organism evidence="3 4">
    <name type="scientific">Tetragonisca angustula</name>
    <dbReference type="NCBI Taxonomy" id="166442"/>
    <lineage>
        <taxon>Eukaryota</taxon>
        <taxon>Metazoa</taxon>
        <taxon>Ecdysozoa</taxon>
        <taxon>Arthropoda</taxon>
        <taxon>Hexapoda</taxon>
        <taxon>Insecta</taxon>
        <taxon>Pterygota</taxon>
        <taxon>Neoptera</taxon>
        <taxon>Endopterygota</taxon>
        <taxon>Hymenoptera</taxon>
        <taxon>Apocrita</taxon>
        <taxon>Aculeata</taxon>
        <taxon>Apoidea</taxon>
        <taxon>Anthophila</taxon>
        <taxon>Apidae</taxon>
        <taxon>Tetragonisca</taxon>
    </lineage>
</organism>
<feature type="compositionally biased region" description="Low complexity" evidence="1">
    <location>
        <begin position="20"/>
        <end position="38"/>
    </location>
</feature>
<evidence type="ECO:0000313" key="4">
    <source>
        <dbReference type="Proteomes" id="UP001432146"/>
    </source>
</evidence>
<feature type="compositionally biased region" description="Basic residues" evidence="1">
    <location>
        <begin position="717"/>
        <end position="726"/>
    </location>
</feature>
<feature type="region of interest" description="Disordered" evidence="1">
    <location>
        <begin position="693"/>
        <end position="794"/>
    </location>
</feature>
<feature type="compositionally biased region" description="Polar residues" evidence="1">
    <location>
        <begin position="1376"/>
        <end position="1394"/>
    </location>
</feature>
<comment type="caution">
    <text evidence="3">The sequence shown here is derived from an EMBL/GenBank/DDBJ whole genome shotgun (WGS) entry which is preliminary data.</text>
</comment>
<protein>
    <recommendedName>
        <fullName evidence="2">PDZ domain-containing protein</fullName>
    </recommendedName>
</protein>
<feature type="compositionally biased region" description="Basic and acidic residues" evidence="1">
    <location>
        <begin position="382"/>
        <end position="412"/>
    </location>
</feature>
<feature type="compositionally biased region" description="Pro residues" evidence="1">
    <location>
        <begin position="1219"/>
        <end position="1234"/>
    </location>
</feature>
<dbReference type="PROSITE" id="PS50106">
    <property type="entry name" value="PDZ"/>
    <property type="match status" value="3"/>
</dbReference>
<dbReference type="InterPro" id="IPR052074">
    <property type="entry name" value="NonRcpt_TyrProt_Phosphatase"/>
</dbReference>
<dbReference type="PANTHER" id="PTHR46900:SF4">
    <property type="entry name" value="FERM AND PDZ DOMAIN CONTAINING 2"/>
    <property type="match status" value="1"/>
</dbReference>
<feature type="compositionally biased region" description="Basic and acidic residues" evidence="1">
    <location>
        <begin position="420"/>
        <end position="429"/>
    </location>
</feature>
<dbReference type="SMART" id="SM00228">
    <property type="entry name" value="PDZ"/>
    <property type="match status" value="3"/>
</dbReference>
<proteinExistence type="predicted"/>
<feature type="region of interest" description="Disordered" evidence="1">
    <location>
        <begin position="1"/>
        <end position="41"/>
    </location>
</feature>
<dbReference type="SUPFAM" id="SSF50156">
    <property type="entry name" value="PDZ domain-like"/>
    <property type="match status" value="3"/>
</dbReference>
<feature type="compositionally biased region" description="Acidic residues" evidence="1">
    <location>
        <begin position="633"/>
        <end position="644"/>
    </location>
</feature>
<reference evidence="3 4" key="1">
    <citation type="submission" date="2024-05" db="EMBL/GenBank/DDBJ databases">
        <title>The nuclear and mitochondrial genome assemblies of Tetragonisca angustula (Apidae: Meliponini), a tiny yet remarkable pollinator in the Neotropics.</title>
        <authorList>
            <person name="Ferrari R."/>
            <person name="Ricardo P.C."/>
            <person name="Dias F.C."/>
            <person name="Araujo N.S."/>
            <person name="Soares D.O."/>
            <person name="Zhou Q.-S."/>
            <person name="Zhu C.-D."/>
            <person name="Coutinho L."/>
            <person name="Airas M.C."/>
            <person name="Batista T.M."/>
        </authorList>
    </citation>
    <scope>NUCLEOTIDE SEQUENCE [LARGE SCALE GENOMIC DNA]</scope>
    <source>
        <strain evidence="3">ASF017062</strain>
        <tissue evidence="3">Abdomen</tissue>
    </source>
</reference>
<evidence type="ECO:0000259" key="2">
    <source>
        <dbReference type="PROSITE" id="PS50106"/>
    </source>
</evidence>
<dbReference type="Pfam" id="PF00595">
    <property type="entry name" value="PDZ"/>
    <property type="match status" value="3"/>
</dbReference>
<feature type="compositionally biased region" description="Low complexity" evidence="1">
    <location>
        <begin position="1547"/>
        <end position="1560"/>
    </location>
</feature>
<feature type="compositionally biased region" description="Basic and acidic residues" evidence="1">
    <location>
        <begin position="175"/>
        <end position="184"/>
    </location>
</feature>
<feature type="region of interest" description="Disordered" evidence="1">
    <location>
        <begin position="582"/>
        <end position="601"/>
    </location>
</feature>
<feature type="region of interest" description="Disordered" evidence="1">
    <location>
        <begin position="152"/>
        <end position="189"/>
    </location>
</feature>
<dbReference type="InterPro" id="IPR036034">
    <property type="entry name" value="PDZ_sf"/>
</dbReference>
<dbReference type="EMBL" id="JAWNGG020000167">
    <property type="protein sequence ID" value="KAK9298772.1"/>
    <property type="molecule type" value="Genomic_DNA"/>
</dbReference>
<feature type="region of interest" description="Disordered" evidence="1">
    <location>
        <begin position="381"/>
        <end position="447"/>
    </location>
</feature>
<feature type="region of interest" description="Disordered" evidence="1">
    <location>
        <begin position="1213"/>
        <end position="1234"/>
    </location>
</feature>
<feature type="region of interest" description="Disordered" evidence="1">
    <location>
        <begin position="1519"/>
        <end position="1560"/>
    </location>
</feature>
<accession>A0AAW0ZMF4</accession>
<feature type="compositionally biased region" description="Basic and acidic residues" evidence="1">
    <location>
        <begin position="1628"/>
        <end position="1639"/>
    </location>
</feature>
<name>A0AAW0ZMF4_9HYME</name>
<dbReference type="PANTHER" id="PTHR46900">
    <property type="entry name" value="TYROSINE-PROTEIN PHOSPHATASE NON-RECEPTOR TYPE 13"/>
    <property type="match status" value="1"/>
</dbReference>
<dbReference type="Proteomes" id="UP001432146">
    <property type="component" value="Unassembled WGS sequence"/>
</dbReference>
<dbReference type="PROSITE" id="PS51257">
    <property type="entry name" value="PROKAR_LIPOPROTEIN"/>
    <property type="match status" value="1"/>
</dbReference>